<sequence length="141" mass="16114">MLQIKKILQTRSIHPQRLMEAVDAFIKHLETKAYGLQANELLPSPRFGTCERLIVWLEEELIPWFEQMSVTDNRSEIRKAKQYISAGAAFMPVLKEKGSSPLLQNRIKLLAKGGDPNLLPGRQIHHMKLQGNDRPARCSSR</sequence>
<evidence type="ECO:0000313" key="1">
    <source>
        <dbReference type="EMBL" id="MBW7456825.1"/>
    </source>
</evidence>
<reference evidence="1 2" key="1">
    <citation type="submission" date="2021-07" db="EMBL/GenBank/DDBJ databases">
        <title>Paenibacillus radiodurans sp. nov., isolated from the southeastern edge of Tengger Desert.</title>
        <authorList>
            <person name="Zhang G."/>
        </authorList>
    </citation>
    <scope>NUCLEOTIDE SEQUENCE [LARGE SCALE GENOMIC DNA]</scope>
    <source>
        <strain evidence="1 2">CCM 7311</strain>
    </source>
</reference>
<evidence type="ECO:0000313" key="2">
    <source>
        <dbReference type="Proteomes" id="UP001519887"/>
    </source>
</evidence>
<keyword evidence="2" id="KW-1185">Reference proteome</keyword>
<proteinExistence type="predicted"/>
<dbReference type="EMBL" id="JAHZIK010000675">
    <property type="protein sequence ID" value="MBW7456825.1"/>
    <property type="molecule type" value="Genomic_DNA"/>
</dbReference>
<dbReference type="Proteomes" id="UP001519887">
    <property type="component" value="Unassembled WGS sequence"/>
</dbReference>
<organism evidence="1 2">
    <name type="scientific">Paenibacillus sepulcri</name>
    <dbReference type="NCBI Taxonomy" id="359917"/>
    <lineage>
        <taxon>Bacteria</taxon>
        <taxon>Bacillati</taxon>
        <taxon>Bacillota</taxon>
        <taxon>Bacilli</taxon>
        <taxon>Bacillales</taxon>
        <taxon>Paenibacillaceae</taxon>
        <taxon>Paenibacillus</taxon>
    </lineage>
</organism>
<accession>A0ABS7C7C2</accession>
<name>A0ABS7C7C2_9BACL</name>
<comment type="caution">
    <text evidence="1">The sequence shown here is derived from an EMBL/GenBank/DDBJ whole genome shotgun (WGS) entry which is preliminary data.</text>
</comment>
<gene>
    <name evidence="1" type="ORF">K0U00_22580</name>
</gene>
<feature type="non-terminal residue" evidence="1">
    <location>
        <position position="141"/>
    </location>
</feature>
<protein>
    <submittedName>
        <fullName evidence="1">Uncharacterized protein</fullName>
    </submittedName>
</protein>